<dbReference type="CDD" id="cd09272">
    <property type="entry name" value="RNase_HI_RT_Ty1"/>
    <property type="match status" value="1"/>
</dbReference>
<evidence type="ECO:0000313" key="3">
    <source>
        <dbReference type="Proteomes" id="UP001151760"/>
    </source>
</evidence>
<dbReference type="PANTHER" id="PTHR11439:SF509">
    <property type="entry name" value="RNA-DIRECTED DNA POLYMERASE"/>
    <property type="match status" value="1"/>
</dbReference>
<dbReference type="Pfam" id="PF07727">
    <property type="entry name" value="RVT_2"/>
    <property type="match status" value="1"/>
</dbReference>
<feature type="domain" description="Reverse transcriptase Ty1/copia-type" evidence="1">
    <location>
        <begin position="3"/>
        <end position="154"/>
    </location>
</feature>
<keyword evidence="3" id="KW-1185">Reference proteome</keyword>
<reference evidence="2" key="1">
    <citation type="journal article" date="2022" name="Int. J. Mol. Sci.">
        <title>Draft Genome of Tanacetum Coccineum: Genomic Comparison of Closely Related Tanacetum-Family Plants.</title>
        <authorList>
            <person name="Yamashiro T."/>
            <person name="Shiraishi A."/>
            <person name="Nakayama K."/>
            <person name="Satake H."/>
        </authorList>
    </citation>
    <scope>NUCLEOTIDE SEQUENCE</scope>
</reference>
<accession>A0ABQ5JDP8</accession>
<comment type="caution">
    <text evidence="2">The sequence shown here is derived from an EMBL/GenBank/DDBJ whole genome shotgun (WGS) entry which is preliminary data.</text>
</comment>
<dbReference type="InterPro" id="IPR013103">
    <property type="entry name" value="RVT_2"/>
</dbReference>
<organism evidence="2 3">
    <name type="scientific">Tanacetum coccineum</name>
    <dbReference type="NCBI Taxonomy" id="301880"/>
    <lineage>
        <taxon>Eukaryota</taxon>
        <taxon>Viridiplantae</taxon>
        <taxon>Streptophyta</taxon>
        <taxon>Embryophyta</taxon>
        <taxon>Tracheophyta</taxon>
        <taxon>Spermatophyta</taxon>
        <taxon>Magnoliopsida</taxon>
        <taxon>eudicotyledons</taxon>
        <taxon>Gunneridae</taxon>
        <taxon>Pentapetalae</taxon>
        <taxon>asterids</taxon>
        <taxon>campanulids</taxon>
        <taxon>Asterales</taxon>
        <taxon>Asteraceae</taxon>
        <taxon>Asteroideae</taxon>
        <taxon>Anthemideae</taxon>
        <taxon>Anthemidinae</taxon>
        <taxon>Tanacetum</taxon>
    </lineage>
</organism>
<evidence type="ECO:0000313" key="2">
    <source>
        <dbReference type="EMBL" id="GJU09628.1"/>
    </source>
</evidence>
<dbReference type="Proteomes" id="UP001151760">
    <property type="component" value="Unassembled WGS sequence"/>
</dbReference>
<sequence length="329" mass="37616">MIIPLKWIYKVKLDEMGGVLKNKARLVARGYRQEEGIDFEESFTPVSRLEAIRIFIAFAAHMNMVVYQMEDVVDAVLAFLNGILREEVYVCQPNGFVDPENPNHVYKLNKALYGLKQAPRAWYDLLLSYLLSQKFTKGTNNLTLFLKREGKDILLSPRGIFLNQSKYALEYIKKYGMETCEPVNTPMVEKFKLDEDPQGKAIDPTCYHGINSTLMHLTTSRPYIVFAVCMCARYEAKPTEKHLHAVKRIFRYLRGTINMGLWYPKDSCITLTSFVYADRAGCQDTRKSTSESMQLLGHKLVSWSSKKQKSTAIPEAEYIALSGCCAQIL</sequence>
<reference evidence="2" key="2">
    <citation type="submission" date="2022-01" db="EMBL/GenBank/DDBJ databases">
        <authorList>
            <person name="Yamashiro T."/>
            <person name="Shiraishi A."/>
            <person name="Satake H."/>
            <person name="Nakayama K."/>
        </authorList>
    </citation>
    <scope>NUCLEOTIDE SEQUENCE</scope>
</reference>
<protein>
    <submittedName>
        <fullName evidence="2">Retrovirus-related pol polyprotein from transposon TNT 1-94</fullName>
    </submittedName>
</protein>
<evidence type="ECO:0000259" key="1">
    <source>
        <dbReference type="Pfam" id="PF07727"/>
    </source>
</evidence>
<dbReference type="EMBL" id="BQNB010021744">
    <property type="protein sequence ID" value="GJU09628.1"/>
    <property type="molecule type" value="Genomic_DNA"/>
</dbReference>
<name>A0ABQ5JDP8_9ASTR</name>
<dbReference type="PANTHER" id="PTHR11439">
    <property type="entry name" value="GAG-POL-RELATED RETROTRANSPOSON"/>
    <property type="match status" value="1"/>
</dbReference>
<proteinExistence type="predicted"/>
<gene>
    <name evidence="2" type="ORF">Tco_1132024</name>
</gene>